<name>A0A4C1XFL1_EUMVA</name>
<comment type="caution">
    <text evidence="2">The sequence shown here is derived from an EMBL/GenBank/DDBJ whole genome shotgun (WGS) entry which is preliminary data.</text>
</comment>
<dbReference type="EMBL" id="BGZK01000835">
    <property type="protein sequence ID" value="GBP62208.1"/>
    <property type="molecule type" value="Genomic_DNA"/>
</dbReference>
<protein>
    <submittedName>
        <fullName evidence="2">Uncharacterized protein</fullName>
    </submittedName>
</protein>
<keyword evidence="1" id="KW-1133">Transmembrane helix</keyword>
<dbReference type="OrthoDB" id="6604226at2759"/>
<gene>
    <name evidence="2" type="ORF">EVAR_38209_1</name>
</gene>
<dbReference type="AlphaFoldDB" id="A0A4C1XFL1"/>
<proteinExistence type="predicted"/>
<keyword evidence="3" id="KW-1185">Reference proteome</keyword>
<accession>A0A4C1XFL1</accession>
<dbReference type="Proteomes" id="UP000299102">
    <property type="component" value="Unassembled WGS sequence"/>
</dbReference>
<feature type="transmembrane region" description="Helical" evidence="1">
    <location>
        <begin position="86"/>
        <end position="110"/>
    </location>
</feature>
<sequence length="219" mass="24738">MRATKTQVVTVTHGHSELQRSHQRVAGHLGALMERQEWGGMGNRGDGREWGIMKNTSCLKISIIGMVVTGVWLPKSLEDSKWKILYYGYAVTFQLVLFLPLIYVQTVHLFLIIGDISKTVEIGVLLLTHFAQVAKIANIWYRQDKIKNLLKMLESPMFNRGEPEKRAILENAAKNTLTFSTLLVTSSIVTSGLWGVYPLFKPMLKLPLGYPYLEANTTM</sequence>
<feature type="transmembrane region" description="Helical" evidence="1">
    <location>
        <begin position="122"/>
        <end position="141"/>
    </location>
</feature>
<reference evidence="2 3" key="1">
    <citation type="journal article" date="2019" name="Commun. Biol.">
        <title>The bagworm genome reveals a unique fibroin gene that provides high tensile strength.</title>
        <authorList>
            <person name="Kono N."/>
            <person name="Nakamura H."/>
            <person name="Ohtoshi R."/>
            <person name="Tomita M."/>
            <person name="Numata K."/>
            <person name="Arakawa K."/>
        </authorList>
    </citation>
    <scope>NUCLEOTIDE SEQUENCE [LARGE SCALE GENOMIC DNA]</scope>
</reference>
<keyword evidence="1" id="KW-0472">Membrane</keyword>
<keyword evidence="1" id="KW-0812">Transmembrane</keyword>
<evidence type="ECO:0000313" key="2">
    <source>
        <dbReference type="EMBL" id="GBP62208.1"/>
    </source>
</evidence>
<feature type="transmembrane region" description="Helical" evidence="1">
    <location>
        <begin position="179"/>
        <end position="200"/>
    </location>
</feature>
<evidence type="ECO:0000256" key="1">
    <source>
        <dbReference type="SAM" id="Phobius"/>
    </source>
</evidence>
<organism evidence="2 3">
    <name type="scientific">Eumeta variegata</name>
    <name type="common">Bagworm moth</name>
    <name type="synonym">Eumeta japonica</name>
    <dbReference type="NCBI Taxonomy" id="151549"/>
    <lineage>
        <taxon>Eukaryota</taxon>
        <taxon>Metazoa</taxon>
        <taxon>Ecdysozoa</taxon>
        <taxon>Arthropoda</taxon>
        <taxon>Hexapoda</taxon>
        <taxon>Insecta</taxon>
        <taxon>Pterygota</taxon>
        <taxon>Neoptera</taxon>
        <taxon>Endopterygota</taxon>
        <taxon>Lepidoptera</taxon>
        <taxon>Glossata</taxon>
        <taxon>Ditrysia</taxon>
        <taxon>Tineoidea</taxon>
        <taxon>Psychidae</taxon>
        <taxon>Oiketicinae</taxon>
        <taxon>Eumeta</taxon>
    </lineage>
</organism>
<evidence type="ECO:0000313" key="3">
    <source>
        <dbReference type="Proteomes" id="UP000299102"/>
    </source>
</evidence>